<evidence type="ECO:0000313" key="1">
    <source>
        <dbReference type="EMBL" id="GAF90980.1"/>
    </source>
</evidence>
<dbReference type="EMBL" id="BARS01010207">
    <property type="protein sequence ID" value="GAF90980.1"/>
    <property type="molecule type" value="Genomic_DNA"/>
</dbReference>
<organism evidence="1">
    <name type="scientific">marine sediment metagenome</name>
    <dbReference type="NCBI Taxonomy" id="412755"/>
    <lineage>
        <taxon>unclassified sequences</taxon>
        <taxon>metagenomes</taxon>
        <taxon>ecological metagenomes</taxon>
    </lineage>
</organism>
<feature type="non-terminal residue" evidence="1">
    <location>
        <position position="40"/>
    </location>
</feature>
<comment type="caution">
    <text evidence="1">The sequence shown here is derived from an EMBL/GenBank/DDBJ whole genome shotgun (WGS) entry which is preliminary data.</text>
</comment>
<name>X0URA0_9ZZZZ</name>
<reference evidence="1" key="1">
    <citation type="journal article" date="2014" name="Front. Microbiol.">
        <title>High frequency of phylogenetically diverse reductive dehalogenase-homologous genes in deep subseafloor sedimentary metagenomes.</title>
        <authorList>
            <person name="Kawai M."/>
            <person name="Futagami T."/>
            <person name="Toyoda A."/>
            <person name="Takaki Y."/>
            <person name="Nishi S."/>
            <person name="Hori S."/>
            <person name="Arai W."/>
            <person name="Tsubouchi T."/>
            <person name="Morono Y."/>
            <person name="Uchiyama I."/>
            <person name="Ito T."/>
            <person name="Fujiyama A."/>
            <person name="Inagaki F."/>
            <person name="Takami H."/>
        </authorList>
    </citation>
    <scope>NUCLEOTIDE SEQUENCE</scope>
    <source>
        <strain evidence="1">Expedition CK06-06</strain>
    </source>
</reference>
<gene>
    <name evidence="1" type="ORF">S01H1_18988</name>
</gene>
<protein>
    <submittedName>
        <fullName evidence="1">Uncharacterized protein</fullName>
    </submittedName>
</protein>
<sequence length="40" mass="4280">MKKIIVAVDLGAGFGVKLGLFYDPQSMLSSDLLPLADIEN</sequence>
<proteinExistence type="predicted"/>
<accession>X0URA0</accession>
<dbReference type="AlphaFoldDB" id="X0URA0"/>